<name>A0A8C4V8H9_FALTI</name>
<dbReference type="Pfam" id="PF13695">
    <property type="entry name" value="Zn_ribbon_3CxxC"/>
    <property type="match status" value="1"/>
</dbReference>
<evidence type="ECO:0000313" key="11">
    <source>
        <dbReference type="Ensembl" id="ENSFTIP00000022616.1"/>
    </source>
</evidence>
<evidence type="ECO:0000256" key="8">
    <source>
        <dbReference type="SAM" id="MobiDB-lite"/>
    </source>
</evidence>
<dbReference type="InterPro" id="IPR026096">
    <property type="entry name" value="R-trans_p"/>
</dbReference>
<keyword evidence="2 9" id="KW-0812">Transmembrane</keyword>
<evidence type="ECO:0000256" key="4">
    <source>
        <dbReference type="ARBA" id="ARBA00022771"/>
    </source>
</evidence>
<comment type="subcellular location">
    <subcellularLocation>
        <location evidence="1">Membrane</location>
        <topology evidence="1">Single-pass membrane protein</topology>
    </subcellularLocation>
</comment>
<dbReference type="AlphaFoldDB" id="A0A8C4V8H9"/>
<dbReference type="OrthoDB" id="8121437at2759"/>
<proteinExistence type="predicted"/>
<dbReference type="GO" id="GO:0051205">
    <property type="term" value="P:protein insertion into membrane"/>
    <property type="evidence" value="ECO:0007669"/>
    <property type="project" value="TreeGrafter"/>
</dbReference>
<dbReference type="PANTHER" id="PTHR14402:SF8">
    <property type="entry name" value="RECEPTOR-TRANSPORTING PROTEIN 4"/>
    <property type="match status" value="1"/>
</dbReference>
<keyword evidence="5" id="KW-0862">Zinc</keyword>
<dbReference type="InterPro" id="IPR027377">
    <property type="entry name" value="ZAR1/RTP1-5-like_Znf-3CxxC"/>
</dbReference>
<dbReference type="GO" id="GO:0001580">
    <property type="term" value="P:detection of chemical stimulus involved in sensory perception of bitter taste"/>
    <property type="evidence" value="ECO:0007669"/>
    <property type="project" value="TreeGrafter"/>
</dbReference>
<dbReference type="Ensembl" id="ENSFTIT00000023543.1">
    <property type="protein sequence ID" value="ENSFTIP00000022616.1"/>
    <property type="gene ID" value="ENSFTIG00000014575.1"/>
</dbReference>
<reference evidence="11" key="1">
    <citation type="submission" date="2025-08" db="UniProtKB">
        <authorList>
            <consortium name="Ensembl"/>
        </authorList>
    </citation>
    <scope>IDENTIFICATION</scope>
</reference>
<evidence type="ECO:0000256" key="9">
    <source>
        <dbReference type="SAM" id="Phobius"/>
    </source>
</evidence>
<dbReference type="PROSITE" id="PS51257">
    <property type="entry name" value="PROKAR_LIPOPROTEIN"/>
    <property type="match status" value="1"/>
</dbReference>
<keyword evidence="6 9" id="KW-1133">Transmembrane helix</keyword>
<evidence type="ECO:0000256" key="3">
    <source>
        <dbReference type="ARBA" id="ARBA00022723"/>
    </source>
</evidence>
<feature type="domain" description="3CxxC-type" evidence="10">
    <location>
        <begin position="75"/>
        <end position="166"/>
    </location>
</feature>
<keyword evidence="3" id="KW-0479">Metal-binding</keyword>
<reference evidence="11" key="2">
    <citation type="submission" date="2025-09" db="UniProtKB">
        <authorList>
            <consortium name="Ensembl"/>
        </authorList>
    </citation>
    <scope>IDENTIFICATION</scope>
</reference>
<dbReference type="PANTHER" id="PTHR14402">
    <property type="entry name" value="RECEPTOR TRANSPORTING PROTEIN"/>
    <property type="match status" value="1"/>
</dbReference>
<dbReference type="SMART" id="SM01328">
    <property type="entry name" value="zf-3CxxC"/>
    <property type="match status" value="1"/>
</dbReference>
<evidence type="ECO:0000256" key="5">
    <source>
        <dbReference type="ARBA" id="ARBA00022833"/>
    </source>
</evidence>
<feature type="region of interest" description="Disordered" evidence="8">
    <location>
        <begin position="184"/>
        <end position="215"/>
    </location>
</feature>
<evidence type="ECO:0000256" key="2">
    <source>
        <dbReference type="ARBA" id="ARBA00022692"/>
    </source>
</evidence>
<sequence length="253" mass="28984">MQPRIQLAFWAGNAYCCSCPALHPSVPPSPSLQGCSQFPWQIADFHLKEPWTLQEDDTLQVHALKPGWKEFVQRRAPGRFQCSQCFHEWSSAKVHILFHMCRCQGWGMVLMRIFRQACRRCPNPRLHEPEFSLEPVEMLLHNLVLKILEYFYHVPIHTHCEGCQLGVCSKSWPAPASDAREPLMGASKAKTHRTPKCQGTRPDATPSHRPSPSHHPSPFNNSFPWKRCCCCIGSSLLCVLAVLFFILLYFTFK</sequence>
<keyword evidence="7 9" id="KW-0472">Membrane</keyword>
<accession>A0A8C4V8H9</accession>
<protein>
    <recommendedName>
        <fullName evidence="10">3CxxC-type domain-containing protein</fullName>
    </recommendedName>
</protein>
<dbReference type="GO" id="GO:0008270">
    <property type="term" value="F:zinc ion binding"/>
    <property type="evidence" value="ECO:0007669"/>
    <property type="project" value="UniProtKB-KW"/>
</dbReference>
<evidence type="ECO:0000256" key="7">
    <source>
        <dbReference type="ARBA" id="ARBA00023136"/>
    </source>
</evidence>
<keyword evidence="4" id="KW-0863">Zinc-finger</keyword>
<dbReference type="Proteomes" id="UP000694562">
    <property type="component" value="Unplaced"/>
</dbReference>
<evidence type="ECO:0000256" key="6">
    <source>
        <dbReference type="ARBA" id="ARBA00022989"/>
    </source>
</evidence>
<organism evidence="11 12">
    <name type="scientific">Falco tinnunculus</name>
    <name type="common">Common kestrel</name>
    <dbReference type="NCBI Taxonomy" id="100819"/>
    <lineage>
        <taxon>Eukaryota</taxon>
        <taxon>Metazoa</taxon>
        <taxon>Chordata</taxon>
        <taxon>Craniata</taxon>
        <taxon>Vertebrata</taxon>
        <taxon>Euteleostomi</taxon>
        <taxon>Archelosauria</taxon>
        <taxon>Archosauria</taxon>
        <taxon>Dinosauria</taxon>
        <taxon>Saurischia</taxon>
        <taxon>Theropoda</taxon>
        <taxon>Coelurosauria</taxon>
        <taxon>Aves</taxon>
        <taxon>Neognathae</taxon>
        <taxon>Neoaves</taxon>
        <taxon>Telluraves</taxon>
        <taxon>Australaves</taxon>
        <taxon>Falconiformes</taxon>
        <taxon>Falconidae</taxon>
        <taxon>Falco</taxon>
    </lineage>
</organism>
<feature type="transmembrane region" description="Helical" evidence="9">
    <location>
        <begin position="232"/>
        <end position="252"/>
    </location>
</feature>
<dbReference type="GO" id="GO:0006612">
    <property type="term" value="P:protein targeting to membrane"/>
    <property type="evidence" value="ECO:0007669"/>
    <property type="project" value="TreeGrafter"/>
</dbReference>
<evidence type="ECO:0000259" key="10">
    <source>
        <dbReference type="SMART" id="SM01328"/>
    </source>
</evidence>
<keyword evidence="12" id="KW-1185">Reference proteome</keyword>
<evidence type="ECO:0000313" key="12">
    <source>
        <dbReference type="Proteomes" id="UP000694562"/>
    </source>
</evidence>
<dbReference type="GO" id="GO:0016020">
    <property type="term" value="C:membrane"/>
    <property type="evidence" value="ECO:0007669"/>
    <property type="project" value="UniProtKB-SubCell"/>
</dbReference>
<dbReference type="GO" id="GO:0031849">
    <property type="term" value="F:olfactory receptor binding"/>
    <property type="evidence" value="ECO:0007669"/>
    <property type="project" value="TreeGrafter"/>
</dbReference>
<dbReference type="OMA" id="MVWMRAF"/>
<evidence type="ECO:0000256" key="1">
    <source>
        <dbReference type="ARBA" id="ARBA00004167"/>
    </source>
</evidence>